<reference evidence="2 3" key="1">
    <citation type="journal article" date="2010" name="Int. J. Syst. Evol. Microbiol.">
        <title>Bacillus horneckiae sp. nov., isolated from a spacecraft-assembly clean room.</title>
        <authorList>
            <person name="Vaishampayan P."/>
            <person name="Probst A."/>
            <person name="Krishnamurthi S."/>
            <person name="Ghosh S."/>
            <person name="Osman S."/>
            <person name="McDowall A."/>
            <person name="Ruckmani A."/>
            <person name="Mayilraj S."/>
            <person name="Venkateswaran K."/>
        </authorList>
    </citation>
    <scope>NUCLEOTIDE SEQUENCE [LARGE SCALE GENOMIC DNA]</scope>
    <source>
        <strain evidence="3">1PO1SC</strain>
    </source>
</reference>
<sequence length="239" mass="24965">MEESLKVANSPVVWIIALTVIGIVIFQGIIFIRMAAKTSQSVGLSKQDVHRALKIGAINAIGPSLGIMVVAVSLITLLGDPLTLMRIGIIGSAATESMGASLAATAYGTELGSSSFNAEAMTTVVWVLCIGGTGWLLFVALFTKSLGKIEAKVSNSEKKNGGVPIMIIVSSAAMLAVFGNLLAGEMFKGYETAIVTVSAAASMGIVSLIANKKPRLKWLHEWSLGLSIIAGLTVSYFTF</sequence>
<keyword evidence="1" id="KW-1133">Transmembrane helix</keyword>
<keyword evidence="3" id="KW-1185">Reference proteome</keyword>
<gene>
    <name evidence="2" type="ORF">CWS20_12770</name>
</gene>
<organism evidence="2 3">
    <name type="scientific">Cytobacillus horneckiae</name>
    <dbReference type="NCBI Taxonomy" id="549687"/>
    <lineage>
        <taxon>Bacteria</taxon>
        <taxon>Bacillati</taxon>
        <taxon>Bacillota</taxon>
        <taxon>Bacilli</taxon>
        <taxon>Bacillales</taxon>
        <taxon>Bacillaceae</taxon>
        <taxon>Cytobacillus</taxon>
    </lineage>
</organism>
<dbReference type="Proteomes" id="UP000233343">
    <property type="component" value="Unassembled WGS sequence"/>
</dbReference>
<comment type="caution">
    <text evidence="2">The sequence shown here is derived from an EMBL/GenBank/DDBJ whole genome shotgun (WGS) entry which is preliminary data.</text>
</comment>
<feature type="transmembrane region" description="Helical" evidence="1">
    <location>
        <begin position="163"/>
        <end position="183"/>
    </location>
</feature>
<accession>A0A2N0ZGH8</accession>
<protein>
    <submittedName>
        <fullName evidence="2">DUF5058 domain-containing protein</fullName>
    </submittedName>
</protein>
<evidence type="ECO:0000256" key="1">
    <source>
        <dbReference type="SAM" id="Phobius"/>
    </source>
</evidence>
<evidence type="ECO:0000313" key="2">
    <source>
        <dbReference type="EMBL" id="PKG28612.1"/>
    </source>
</evidence>
<dbReference type="AlphaFoldDB" id="A0A2N0ZGH8"/>
<dbReference type="InterPro" id="IPR032479">
    <property type="entry name" value="DUF5058"/>
</dbReference>
<name>A0A2N0ZGH8_9BACI</name>
<dbReference type="Pfam" id="PF16481">
    <property type="entry name" value="DUF5058"/>
    <property type="match status" value="1"/>
</dbReference>
<feature type="transmembrane region" description="Helical" evidence="1">
    <location>
        <begin position="123"/>
        <end position="142"/>
    </location>
</feature>
<dbReference type="RefSeq" id="WP_066195466.1">
    <property type="nucleotide sequence ID" value="NZ_CP194732.1"/>
</dbReference>
<keyword evidence="1" id="KW-0472">Membrane</keyword>
<feature type="transmembrane region" description="Helical" evidence="1">
    <location>
        <begin position="12"/>
        <end position="36"/>
    </location>
</feature>
<dbReference type="EMBL" id="PISD01000027">
    <property type="protein sequence ID" value="PKG28612.1"/>
    <property type="molecule type" value="Genomic_DNA"/>
</dbReference>
<proteinExistence type="predicted"/>
<feature type="transmembrane region" description="Helical" evidence="1">
    <location>
        <begin position="57"/>
        <end position="78"/>
    </location>
</feature>
<feature type="transmembrane region" description="Helical" evidence="1">
    <location>
        <begin position="189"/>
        <end position="210"/>
    </location>
</feature>
<evidence type="ECO:0000313" key="3">
    <source>
        <dbReference type="Proteomes" id="UP000233343"/>
    </source>
</evidence>
<keyword evidence="1" id="KW-0812">Transmembrane</keyword>
<feature type="transmembrane region" description="Helical" evidence="1">
    <location>
        <begin position="222"/>
        <end position="238"/>
    </location>
</feature>